<dbReference type="eggNOG" id="COG4769">
    <property type="taxonomic scope" value="Bacteria"/>
</dbReference>
<organism evidence="2 3">
    <name type="scientific">Winmispira thermophila (strain ATCC 49972 / DSM 6192 / RI 19.B1)</name>
    <name type="common">Spirochaeta thermophila</name>
    <dbReference type="NCBI Taxonomy" id="665571"/>
    <lineage>
        <taxon>Bacteria</taxon>
        <taxon>Pseudomonadati</taxon>
        <taxon>Spirochaetota</taxon>
        <taxon>Spirochaetia</taxon>
        <taxon>Winmispirales</taxon>
        <taxon>Winmispiraceae</taxon>
        <taxon>Winmispira</taxon>
    </lineage>
</organism>
<dbReference type="RefSeq" id="WP_013313447.1">
    <property type="nucleotide sequence ID" value="NC_014484.1"/>
</dbReference>
<dbReference type="Proteomes" id="UP000001296">
    <property type="component" value="Chromosome"/>
</dbReference>
<feature type="transmembrane region" description="Helical" evidence="1">
    <location>
        <begin position="12"/>
        <end position="29"/>
    </location>
</feature>
<evidence type="ECO:0008006" key="4">
    <source>
        <dbReference type="Google" id="ProtNLM"/>
    </source>
</evidence>
<keyword evidence="1" id="KW-0812">Transmembrane</keyword>
<evidence type="ECO:0000313" key="2">
    <source>
        <dbReference type="EMBL" id="ADN01606.1"/>
    </source>
</evidence>
<proteinExistence type="predicted"/>
<keyword evidence="1" id="KW-0472">Membrane</keyword>
<dbReference type="PaxDb" id="665571-STHERM_c06470"/>
<reference evidence="2 3" key="2">
    <citation type="journal article" date="2010" name="J. Bacteriol.">
        <title>Genome sequence of the polysaccharide-degrading, thermophilic anaerobe Spirochaeta thermophila DSM 6192.</title>
        <authorList>
            <person name="Angelov A."/>
            <person name="Liebl S."/>
            <person name="Ballschmiter M."/>
            <person name="Bomeke M."/>
            <person name="Lehmann R."/>
            <person name="Liesegang H."/>
            <person name="Daniel R."/>
            <person name="Liebl W."/>
        </authorList>
    </citation>
    <scope>NUCLEOTIDE SEQUENCE [LARGE SCALE GENOMIC DNA]</scope>
    <source>
        <strain evidence="3">ATCC 49972 / DSM 6192 / RI 19.B1</strain>
    </source>
</reference>
<feature type="transmembrane region" description="Helical" evidence="1">
    <location>
        <begin position="41"/>
        <end position="63"/>
    </location>
</feature>
<protein>
    <recommendedName>
        <fullName evidence="4">Heptaprenyl diphosphate synthase component I</fullName>
    </recommendedName>
</protein>
<feature type="transmembrane region" description="Helical" evidence="1">
    <location>
        <begin position="137"/>
        <end position="161"/>
    </location>
</feature>
<name>E0RR28_WINT6</name>
<dbReference type="PIRSF" id="PIRSF027391">
    <property type="entry name" value="Hpre_diP_synt_I"/>
    <property type="match status" value="1"/>
</dbReference>
<keyword evidence="1" id="KW-1133">Transmembrane helix</keyword>
<accession>E0RR28</accession>
<dbReference type="AlphaFoldDB" id="E0RR28"/>
<dbReference type="InterPro" id="IPR010898">
    <property type="entry name" value="Hpre_diP_synth_I"/>
</dbReference>
<evidence type="ECO:0000256" key="1">
    <source>
        <dbReference type="SAM" id="Phobius"/>
    </source>
</evidence>
<feature type="transmembrane region" description="Helical" evidence="1">
    <location>
        <begin position="110"/>
        <end position="131"/>
    </location>
</feature>
<dbReference type="Gene3D" id="1.10.1760.20">
    <property type="match status" value="1"/>
</dbReference>
<dbReference type="HOGENOM" id="CLU_108933_2_1_12"/>
<dbReference type="InterPro" id="IPR014535">
    <property type="entry name" value="Hpre_diP_synt_I"/>
</dbReference>
<dbReference type="Pfam" id="PF07456">
    <property type="entry name" value="Hpre_diP_synt_I"/>
    <property type="match status" value="1"/>
</dbReference>
<evidence type="ECO:0000313" key="3">
    <source>
        <dbReference type="Proteomes" id="UP000001296"/>
    </source>
</evidence>
<dbReference type="KEGG" id="sta:STHERM_c06470"/>
<dbReference type="EMBL" id="CP001698">
    <property type="protein sequence ID" value="ADN01606.1"/>
    <property type="molecule type" value="Genomic_DNA"/>
</dbReference>
<sequence>MTHSRSRLMDITAFLGALSMFCATLEYLVPKPLPYLRLGLANIPLILALPLLPFRYYLLLILTKAAGQALVNGTLASYVFLFSLGGSAASGLAMYALFRLFRSAVSPVGLSTMGALVSNAVQLALSVWFIFGPSSLVIAPLFLIVGTASGLVVGLLTLAFVRSSTWYRSLHAHAADHPPA</sequence>
<feature type="transmembrane region" description="Helical" evidence="1">
    <location>
        <begin position="75"/>
        <end position="98"/>
    </location>
</feature>
<reference key="1">
    <citation type="submission" date="2009-08" db="EMBL/GenBank/DDBJ databases">
        <title>The genome sequence of Spirochaeta thermophila DSM6192.</title>
        <authorList>
            <person name="Angelov A."/>
            <person name="Mientus M."/>
            <person name="Wittenberg S."/>
            <person name="Lehmann R."/>
            <person name="Liesegang H."/>
            <person name="Daniel R."/>
            <person name="Liebl W."/>
        </authorList>
    </citation>
    <scope>NUCLEOTIDE SEQUENCE</scope>
    <source>
        <strain>DSM 6192</strain>
    </source>
</reference>
<gene>
    <name evidence="2" type="ordered locus">STHERM_c06470</name>
</gene>